<name>A0A9J6RGZ9_9BACI</name>
<proteinExistence type="predicted"/>
<reference evidence="1" key="1">
    <citation type="submission" date="2022-11" db="EMBL/GenBank/DDBJ databases">
        <title>WGS of Natronobacillus azotifigens 24KS-1, an anaerobic diazotrophic haloalkaliphile from soda-rich habitats.</title>
        <authorList>
            <person name="Sorokin D.Y."/>
            <person name="Merkel A.Y."/>
        </authorList>
    </citation>
    <scope>NUCLEOTIDE SEQUENCE</scope>
    <source>
        <strain evidence="1">24KS-1</strain>
    </source>
</reference>
<dbReference type="AlphaFoldDB" id="A0A9J6RGZ9"/>
<sequence>NSYGAAGYIKNITIDKETGEIITPQKELQFDDEKLKEEEALDGYYAIITSEYKENDDRIIDIYRGLWRIEESFRVTKSDLEARPVFVSKEEHIHAHFLTCFISLVIARIIEVKLKYKYSVGKLLESLSKAECSHMKQNYYLFDYYDEVLEDLGDLFDIDFSKQIRSQGEIKKILAKTKKS</sequence>
<evidence type="ECO:0000313" key="2">
    <source>
        <dbReference type="Proteomes" id="UP001084197"/>
    </source>
</evidence>
<dbReference type="EMBL" id="JAPRAT010000075">
    <property type="protein sequence ID" value="MCZ0704676.1"/>
    <property type="molecule type" value="Genomic_DNA"/>
</dbReference>
<dbReference type="SUPFAM" id="SSF53098">
    <property type="entry name" value="Ribonuclease H-like"/>
    <property type="match status" value="1"/>
</dbReference>
<evidence type="ECO:0000313" key="1">
    <source>
        <dbReference type="EMBL" id="MCZ0704676.1"/>
    </source>
</evidence>
<dbReference type="InterPro" id="IPR012337">
    <property type="entry name" value="RNaseH-like_sf"/>
</dbReference>
<gene>
    <name evidence="1" type="ORF">OWO01_15965</name>
</gene>
<feature type="non-terminal residue" evidence="1">
    <location>
        <position position="1"/>
    </location>
</feature>
<protein>
    <submittedName>
        <fullName evidence="1">Transposase</fullName>
    </submittedName>
</protein>
<comment type="caution">
    <text evidence="1">The sequence shown here is derived from an EMBL/GenBank/DDBJ whole genome shotgun (WGS) entry which is preliminary data.</text>
</comment>
<dbReference type="Proteomes" id="UP001084197">
    <property type="component" value="Unassembled WGS sequence"/>
</dbReference>
<organism evidence="1 2">
    <name type="scientific">Natronobacillus azotifigens</name>
    <dbReference type="NCBI Taxonomy" id="472978"/>
    <lineage>
        <taxon>Bacteria</taxon>
        <taxon>Bacillati</taxon>
        <taxon>Bacillota</taxon>
        <taxon>Bacilli</taxon>
        <taxon>Bacillales</taxon>
        <taxon>Bacillaceae</taxon>
        <taxon>Natronobacillus</taxon>
    </lineage>
</organism>
<keyword evidence="2" id="KW-1185">Reference proteome</keyword>
<accession>A0A9J6RGZ9</accession>